<feature type="region of interest" description="Disordered" evidence="1">
    <location>
        <begin position="1"/>
        <end position="26"/>
    </location>
</feature>
<sequence>MKSFYRKPNQALIEKGEENEKECSGDRSGNVDLFILASTRIGENDVETAMHLPVEWYRRTNQ</sequence>
<accession>A0A5K7Z1H7</accession>
<keyword evidence="3" id="KW-1185">Reference proteome</keyword>
<reference evidence="2 3" key="1">
    <citation type="submission" date="2019-11" db="EMBL/GenBank/DDBJ databases">
        <title>Comparative genomics of hydrocarbon-degrading Desulfosarcina strains.</title>
        <authorList>
            <person name="Watanabe M."/>
            <person name="Kojima H."/>
            <person name="Fukui M."/>
        </authorList>
    </citation>
    <scope>NUCLEOTIDE SEQUENCE [LARGE SCALE GENOMIC DNA]</scope>
    <source>
        <strain evidence="2 3">PP31</strain>
    </source>
</reference>
<evidence type="ECO:0000313" key="3">
    <source>
        <dbReference type="Proteomes" id="UP000427769"/>
    </source>
</evidence>
<dbReference type="EMBL" id="AP021875">
    <property type="protein sequence ID" value="BBO74510.1"/>
    <property type="molecule type" value="Genomic_DNA"/>
</dbReference>
<dbReference type="AlphaFoldDB" id="A0A5K7Z1H7"/>
<feature type="compositionally biased region" description="Basic and acidic residues" evidence="1">
    <location>
        <begin position="14"/>
        <end position="25"/>
    </location>
</feature>
<evidence type="ECO:0000256" key="1">
    <source>
        <dbReference type="SAM" id="MobiDB-lite"/>
    </source>
</evidence>
<dbReference type="Proteomes" id="UP000427769">
    <property type="component" value="Chromosome"/>
</dbReference>
<gene>
    <name evidence="2" type="ORF">DSCW_19270</name>
</gene>
<name>A0A5K7Z1H7_9BACT</name>
<protein>
    <submittedName>
        <fullName evidence="2">Uncharacterized protein</fullName>
    </submittedName>
</protein>
<organism evidence="2 3">
    <name type="scientific">Desulfosarcina widdelii</name>
    <dbReference type="NCBI Taxonomy" id="947919"/>
    <lineage>
        <taxon>Bacteria</taxon>
        <taxon>Pseudomonadati</taxon>
        <taxon>Thermodesulfobacteriota</taxon>
        <taxon>Desulfobacteria</taxon>
        <taxon>Desulfobacterales</taxon>
        <taxon>Desulfosarcinaceae</taxon>
        <taxon>Desulfosarcina</taxon>
    </lineage>
</organism>
<dbReference type="KEGG" id="dwd:DSCW_19270"/>
<proteinExistence type="predicted"/>
<evidence type="ECO:0000313" key="2">
    <source>
        <dbReference type="EMBL" id="BBO74510.1"/>
    </source>
</evidence>